<evidence type="ECO:0000313" key="4">
    <source>
        <dbReference type="Proteomes" id="UP000629963"/>
    </source>
</evidence>
<gene>
    <name evidence="3" type="ORF">H8R23_02405</name>
</gene>
<keyword evidence="1" id="KW-0732">Signal</keyword>
<feature type="chain" id="PRO_5046107920" evidence="1">
    <location>
        <begin position="24"/>
        <end position="259"/>
    </location>
</feature>
<feature type="signal peptide" evidence="1">
    <location>
        <begin position="1"/>
        <end position="23"/>
    </location>
</feature>
<dbReference type="Proteomes" id="UP000629963">
    <property type="component" value="Unassembled WGS sequence"/>
</dbReference>
<dbReference type="SUPFAM" id="SSF52833">
    <property type="entry name" value="Thioredoxin-like"/>
    <property type="match status" value="1"/>
</dbReference>
<accession>A0ABR7J3V7</accession>
<evidence type="ECO:0000256" key="1">
    <source>
        <dbReference type="SAM" id="SignalP"/>
    </source>
</evidence>
<protein>
    <submittedName>
        <fullName evidence="3">TlpA family protein disulfide reductase</fullName>
    </submittedName>
</protein>
<dbReference type="InterPro" id="IPR000866">
    <property type="entry name" value="AhpC/TSA"/>
</dbReference>
<evidence type="ECO:0000259" key="2">
    <source>
        <dbReference type="PROSITE" id="PS51352"/>
    </source>
</evidence>
<name>A0ABR7J3V7_9FLAO</name>
<dbReference type="PANTHER" id="PTHR42852">
    <property type="entry name" value="THIOL:DISULFIDE INTERCHANGE PROTEIN DSBE"/>
    <property type="match status" value="1"/>
</dbReference>
<dbReference type="InterPro" id="IPR013766">
    <property type="entry name" value="Thioredoxin_domain"/>
</dbReference>
<dbReference type="PROSITE" id="PS51352">
    <property type="entry name" value="THIOREDOXIN_2"/>
    <property type="match status" value="1"/>
</dbReference>
<feature type="domain" description="Thioredoxin" evidence="2">
    <location>
        <begin position="122"/>
        <end position="257"/>
    </location>
</feature>
<dbReference type="InterPro" id="IPR050553">
    <property type="entry name" value="Thioredoxin_ResA/DsbE_sf"/>
</dbReference>
<dbReference type="CDD" id="cd02966">
    <property type="entry name" value="TlpA_like_family"/>
    <property type="match status" value="1"/>
</dbReference>
<comment type="caution">
    <text evidence="3">The sequence shown here is derived from an EMBL/GenBank/DDBJ whole genome shotgun (WGS) entry which is preliminary data.</text>
</comment>
<keyword evidence="4" id="KW-1185">Reference proteome</keyword>
<dbReference type="RefSeq" id="WP_187008830.1">
    <property type="nucleotide sequence ID" value="NZ_JACRUI010000001.1"/>
</dbReference>
<dbReference type="PROSITE" id="PS51257">
    <property type="entry name" value="PROKAR_LIPOPROTEIN"/>
    <property type="match status" value="1"/>
</dbReference>
<dbReference type="Pfam" id="PF00578">
    <property type="entry name" value="AhpC-TSA"/>
    <property type="match status" value="1"/>
</dbReference>
<proteinExistence type="predicted"/>
<dbReference type="EMBL" id="JACRUJ010000001">
    <property type="protein sequence ID" value="MBC5840245.1"/>
    <property type="molecule type" value="Genomic_DNA"/>
</dbReference>
<dbReference type="PANTHER" id="PTHR42852:SF13">
    <property type="entry name" value="PROTEIN DIPZ"/>
    <property type="match status" value="1"/>
</dbReference>
<sequence>MKKIIYSLTIIVLLISCSNPAPYGEPQVNPLEIQKSFMDWWTYHYNNVMLSRDFVGLDANSKEISKQEFLKALGDGGFIPIRLKSTNEEKFYYQLFKIETSSDTSIQATIAQESFTTLQNFKKEGTPFPKFSYKDLDGNLITNENLKGKIVVVKCWFIHCVACIAEFPQVNAMVAKYKNRKDIVFISLAEDSPEQLRAFLIKRPLLYSTVPNLKTYMNTTLQINGFPTHFIVNKQGVIEKVTSNYHDLEVALDKVSKIN</sequence>
<dbReference type="InterPro" id="IPR036249">
    <property type="entry name" value="Thioredoxin-like_sf"/>
</dbReference>
<evidence type="ECO:0000313" key="3">
    <source>
        <dbReference type="EMBL" id="MBC5840245.1"/>
    </source>
</evidence>
<dbReference type="Gene3D" id="3.40.30.10">
    <property type="entry name" value="Glutaredoxin"/>
    <property type="match status" value="1"/>
</dbReference>
<reference evidence="3 4" key="1">
    <citation type="submission" date="2020-08" db="EMBL/GenBank/DDBJ databases">
        <title>Description of novel Flavobacterium F-380 isolate.</title>
        <authorList>
            <person name="Saticioglu I.B."/>
            <person name="Duman M."/>
            <person name="Altun S."/>
        </authorList>
    </citation>
    <scope>NUCLEOTIDE SEQUENCE [LARGE SCALE GENOMIC DNA]</scope>
    <source>
        <strain evidence="3 4">F-380</strain>
    </source>
</reference>
<organism evidence="3 4">
    <name type="scientific">Flavobacterium kayseriense</name>
    <dbReference type="NCBI Taxonomy" id="2764714"/>
    <lineage>
        <taxon>Bacteria</taxon>
        <taxon>Pseudomonadati</taxon>
        <taxon>Bacteroidota</taxon>
        <taxon>Flavobacteriia</taxon>
        <taxon>Flavobacteriales</taxon>
        <taxon>Flavobacteriaceae</taxon>
        <taxon>Flavobacterium</taxon>
    </lineage>
</organism>